<dbReference type="KEGG" id="gsn:YC6258_05397"/>
<accession>A0A0C5VS02</accession>
<sequence>MRQKKDRGFTIIELMITIAVVAILVTVAAPNMSDFLQRNQLNSYVFDVVGAVAATRSEAVTRGERVSFRSKTSSDWSDGWQIILSFDASVIREGEGFPRDSYSMNLTDSSGTAIYEFSIDSRGKRSGNGNFSLQLNDGLGHNKSLSIPVYGSPIAKQE</sequence>
<gene>
    <name evidence="13" type="ORF">YC6258_05397</name>
</gene>
<feature type="domain" description="General secretion pathway GspH" evidence="12">
    <location>
        <begin position="49"/>
        <end position="137"/>
    </location>
</feature>
<comment type="similarity">
    <text evidence="9">Belongs to the GSP H family.</text>
</comment>
<evidence type="ECO:0000256" key="2">
    <source>
        <dbReference type="ARBA" id="ARBA00021549"/>
    </source>
</evidence>
<dbReference type="OrthoDB" id="6182870at2"/>
<proteinExistence type="inferred from homology"/>
<evidence type="ECO:0000256" key="10">
    <source>
        <dbReference type="ARBA" id="ARBA00030775"/>
    </source>
</evidence>
<dbReference type="GO" id="GO:0015628">
    <property type="term" value="P:protein secretion by the type II secretion system"/>
    <property type="evidence" value="ECO:0007669"/>
    <property type="project" value="InterPro"/>
</dbReference>
<evidence type="ECO:0000256" key="11">
    <source>
        <dbReference type="SAM" id="Phobius"/>
    </source>
</evidence>
<dbReference type="InterPro" id="IPR045584">
    <property type="entry name" value="Pilin-like"/>
</dbReference>
<keyword evidence="3" id="KW-1003">Cell membrane</keyword>
<evidence type="ECO:0000313" key="14">
    <source>
        <dbReference type="Proteomes" id="UP000032266"/>
    </source>
</evidence>
<dbReference type="GO" id="GO:0015627">
    <property type="term" value="C:type II protein secretion system complex"/>
    <property type="evidence" value="ECO:0007669"/>
    <property type="project" value="InterPro"/>
</dbReference>
<evidence type="ECO:0000256" key="4">
    <source>
        <dbReference type="ARBA" id="ARBA00022481"/>
    </source>
</evidence>
<keyword evidence="6 11" id="KW-0812">Transmembrane</keyword>
<evidence type="ECO:0000256" key="1">
    <source>
        <dbReference type="ARBA" id="ARBA00004377"/>
    </source>
</evidence>
<dbReference type="GO" id="GO:0005886">
    <property type="term" value="C:plasma membrane"/>
    <property type="evidence" value="ECO:0007669"/>
    <property type="project" value="UniProtKB-SubCell"/>
</dbReference>
<keyword evidence="14" id="KW-1185">Reference proteome</keyword>
<dbReference type="InterPro" id="IPR012902">
    <property type="entry name" value="N_methyl_site"/>
</dbReference>
<keyword evidence="4" id="KW-0488">Methylation</keyword>
<evidence type="ECO:0000256" key="7">
    <source>
        <dbReference type="ARBA" id="ARBA00022989"/>
    </source>
</evidence>
<dbReference type="AlphaFoldDB" id="A0A0C5VS02"/>
<evidence type="ECO:0000256" key="5">
    <source>
        <dbReference type="ARBA" id="ARBA00022519"/>
    </source>
</evidence>
<dbReference type="STRING" id="1445510.YC6258_05397"/>
<keyword evidence="8 11" id="KW-0472">Membrane</keyword>
<dbReference type="EMBL" id="CP007142">
    <property type="protein sequence ID" value="AJQ97427.1"/>
    <property type="molecule type" value="Genomic_DNA"/>
</dbReference>
<protein>
    <recommendedName>
        <fullName evidence="2">Type II secretion system protein H</fullName>
    </recommendedName>
    <alternativeName>
        <fullName evidence="10">General secretion pathway protein H</fullName>
    </alternativeName>
</protein>
<evidence type="ECO:0000256" key="6">
    <source>
        <dbReference type="ARBA" id="ARBA00022692"/>
    </source>
</evidence>
<dbReference type="RefSeq" id="WP_052830549.1">
    <property type="nucleotide sequence ID" value="NZ_CP007142.1"/>
</dbReference>
<dbReference type="Pfam" id="PF07963">
    <property type="entry name" value="N_methyl"/>
    <property type="match status" value="1"/>
</dbReference>
<organism evidence="13 14">
    <name type="scientific">Gynuella sunshinyii YC6258</name>
    <dbReference type="NCBI Taxonomy" id="1445510"/>
    <lineage>
        <taxon>Bacteria</taxon>
        <taxon>Pseudomonadati</taxon>
        <taxon>Pseudomonadota</taxon>
        <taxon>Gammaproteobacteria</taxon>
        <taxon>Oceanospirillales</taxon>
        <taxon>Saccharospirillaceae</taxon>
        <taxon>Gynuella</taxon>
    </lineage>
</organism>
<comment type="subcellular location">
    <subcellularLocation>
        <location evidence="1">Cell inner membrane</location>
        <topology evidence="1">Single-pass membrane protein</topology>
    </subcellularLocation>
</comment>
<feature type="transmembrane region" description="Helical" evidence="11">
    <location>
        <begin position="12"/>
        <end position="32"/>
    </location>
</feature>
<evidence type="ECO:0000313" key="13">
    <source>
        <dbReference type="EMBL" id="AJQ97427.1"/>
    </source>
</evidence>
<evidence type="ECO:0000256" key="9">
    <source>
        <dbReference type="ARBA" id="ARBA00025772"/>
    </source>
</evidence>
<name>A0A0C5VS02_9GAMM</name>
<evidence type="ECO:0000256" key="8">
    <source>
        <dbReference type="ARBA" id="ARBA00023136"/>
    </source>
</evidence>
<dbReference type="Gene3D" id="3.55.40.10">
    <property type="entry name" value="minor pseudopilin epsh domain"/>
    <property type="match status" value="1"/>
</dbReference>
<evidence type="ECO:0000259" key="12">
    <source>
        <dbReference type="Pfam" id="PF12019"/>
    </source>
</evidence>
<dbReference type="Pfam" id="PF12019">
    <property type="entry name" value="GspH"/>
    <property type="match status" value="1"/>
</dbReference>
<evidence type="ECO:0000256" key="3">
    <source>
        <dbReference type="ARBA" id="ARBA00022475"/>
    </source>
</evidence>
<keyword evidence="7 11" id="KW-1133">Transmembrane helix</keyword>
<dbReference type="InterPro" id="IPR022346">
    <property type="entry name" value="T2SS_GspH"/>
</dbReference>
<dbReference type="NCBIfam" id="TIGR02532">
    <property type="entry name" value="IV_pilin_GFxxxE"/>
    <property type="match status" value="1"/>
</dbReference>
<reference evidence="13 14" key="1">
    <citation type="submission" date="2014-01" db="EMBL/GenBank/DDBJ databases">
        <title>Full genme sequencing of cellulolytic bacterium Gynuella sunshinyii YC6258T gen. nov., sp. nov.</title>
        <authorList>
            <person name="Khan H."/>
            <person name="Chung E.J."/>
            <person name="Chung Y.R."/>
        </authorList>
    </citation>
    <scope>NUCLEOTIDE SEQUENCE [LARGE SCALE GENOMIC DNA]</scope>
    <source>
        <strain evidence="13 14">YC6258</strain>
    </source>
</reference>
<dbReference type="SUPFAM" id="SSF54523">
    <property type="entry name" value="Pili subunits"/>
    <property type="match status" value="1"/>
</dbReference>
<keyword evidence="5" id="KW-0997">Cell inner membrane</keyword>
<dbReference type="Proteomes" id="UP000032266">
    <property type="component" value="Chromosome"/>
</dbReference>
<dbReference type="HOGENOM" id="CLU_084761_1_4_6"/>